<sequence>MDTVVREPVSVALREDLKLAGVFAVAAALATMAVLPYALALMPEVRAKLPVSMPVLMLLQGLQGGLLLGLMAIAGLCMGHRVGLDAPWLRALVMRRELPQVAWITAVMAGIASALAILGLLAVIDPWLPTALAAHGAPPAPGAGLGLLASFYGAIGEELQLRLFLMTFLVWIVAKWRAAAPSALAYWIAIVVAALLFGAGHLPAASHVWPLTGLVIARVILANALAGVVFGWLYWRKGLEAAMLAHFSADIVLHVAAPLWLGALA</sequence>
<feature type="transmembrane region" description="Helical" evidence="1">
    <location>
        <begin position="215"/>
        <end position="235"/>
    </location>
</feature>
<feature type="transmembrane region" description="Helical" evidence="1">
    <location>
        <begin position="20"/>
        <end position="42"/>
    </location>
</feature>
<feature type="transmembrane region" description="Helical" evidence="1">
    <location>
        <begin position="241"/>
        <end position="261"/>
    </location>
</feature>
<dbReference type="OrthoDB" id="378663at2"/>
<keyword evidence="1" id="KW-0812">Transmembrane</keyword>
<comment type="caution">
    <text evidence="3">The sequence shown here is derived from an EMBL/GenBank/DDBJ whole genome shotgun (WGS) entry which is preliminary data.</text>
</comment>
<dbReference type="EMBL" id="AVCI01000001">
    <property type="protein sequence ID" value="KFN44769.1"/>
    <property type="molecule type" value="Genomic_DNA"/>
</dbReference>
<evidence type="ECO:0000313" key="3">
    <source>
        <dbReference type="EMBL" id="KFN44769.1"/>
    </source>
</evidence>
<evidence type="ECO:0000256" key="1">
    <source>
        <dbReference type="SAM" id="Phobius"/>
    </source>
</evidence>
<keyword evidence="1" id="KW-0472">Membrane</keyword>
<feature type="domain" description="CAAX prenyl protease 2/Lysostaphin resistance protein A-like" evidence="2">
    <location>
        <begin position="145"/>
        <end position="251"/>
    </location>
</feature>
<feature type="transmembrane region" description="Helical" evidence="1">
    <location>
        <begin position="136"/>
        <end position="154"/>
    </location>
</feature>
<reference evidence="3 4" key="1">
    <citation type="submission" date="2013-09" db="EMBL/GenBank/DDBJ databases">
        <title>Genome sequencing of Arenimonas oryziterrae.</title>
        <authorList>
            <person name="Chen F."/>
            <person name="Wang G."/>
        </authorList>
    </citation>
    <scope>NUCLEOTIDE SEQUENCE [LARGE SCALE GENOMIC DNA]</scope>
    <source>
        <strain evidence="3 4">YC6267</strain>
    </source>
</reference>
<dbReference type="AlphaFoldDB" id="A0A091B1I4"/>
<dbReference type="GO" id="GO:0004175">
    <property type="term" value="F:endopeptidase activity"/>
    <property type="evidence" value="ECO:0007669"/>
    <property type="project" value="UniProtKB-ARBA"/>
</dbReference>
<dbReference type="PATRIC" id="fig|1121015.4.peg.354"/>
<proteinExistence type="predicted"/>
<organism evidence="3 4">
    <name type="scientific">Arenimonas oryziterrae DSM 21050 = YC6267</name>
    <dbReference type="NCBI Taxonomy" id="1121015"/>
    <lineage>
        <taxon>Bacteria</taxon>
        <taxon>Pseudomonadati</taxon>
        <taxon>Pseudomonadota</taxon>
        <taxon>Gammaproteobacteria</taxon>
        <taxon>Lysobacterales</taxon>
        <taxon>Lysobacteraceae</taxon>
        <taxon>Arenimonas</taxon>
    </lineage>
</organism>
<evidence type="ECO:0000259" key="2">
    <source>
        <dbReference type="Pfam" id="PF02517"/>
    </source>
</evidence>
<dbReference type="GO" id="GO:0080120">
    <property type="term" value="P:CAAX-box protein maturation"/>
    <property type="evidence" value="ECO:0007669"/>
    <property type="project" value="UniProtKB-ARBA"/>
</dbReference>
<dbReference type="eggNOG" id="ENOG502ZAAA">
    <property type="taxonomic scope" value="Bacteria"/>
</dbReference>
<dbReference type="Proteomes" id="UP000029385">
    <property type="component" value="Unassembled WGS sequence"/>
</dbReference>
<gene>
    <name evidence="3" type="ORF">N789_01790</name>
</gene>
<dbReference type="InterPro" id="IPR003675">
    <property type="entry name" value="Rce1/LyrA-like_dom"/>
</dbReference>
<name>A0A091B1I4_9GAMM</name>
<feature type="transmembrane region" description="Helical" evidence="1">
    <location>
        <begin position="184"/>
        <end position="203"/>
    </location>
</feature>
<dbReference type="RefSeq" id="WP_022968939.1">
    <property type="nucleotide sequence ID" value="NZ_ATVD01000002.1"/>
</dbReference>
<protein>
    <recommendedName>
        <fullName evidence="2">CAAX prenyl protease 2/Lysostaphin resistance protein A-like domain-containing protein</fullName>
    </recommendedName>
</protein>
<dbReference type="Pfam" id="PF02517">
    <property type="entry name" value="Rce1-like"/>
    <property type="match status" value="1"/>
</dbReference>
<dbReference type="STRING" id="1121015.GCA_000420545_01304"/>
<keyword evidence="1" id="KW-1133">Transmembrane helix</keyword>
<accession>A0A091B1I4</accession>
<feature type="transmembrane region" description="Helical" evidence="1">
    <location>
        <begin position="62"/>
        <end position="80"/>
    </location>
</feature>
<evidence type="ECO:0000313" key="4">
    <source>
        <dbReference type="Proteomes" id="UP000029385"/>
    </source>
</evidence>
<keyword evidence="4" id="KW-1185">Reference proteome</keyword>
<feature type="transmembrane region" description="Helical" evidence="1">
    <location>
        <begin position="101"/>
        <end position="124"/>
    </location>
</feature>